<dbReference type="RefSeq" id="WP_046042513.1">
    <property type="nucleotide sequence ID" value="NZ_LACC01000026.1"/>
</dbReference>
<feature type="transmembrane region" description="Helical" evidence="2">
    <location>
        <begin position="6"/>
        <end position="25"/>
    </location>
</feature>
<evidence type="ECO:0000256" key="1">
    <source>
        <dbReference type="SAM" id="MobiDB-lite"/>
    </source>
</evidence>
<comment type="caution">
    <text evidence="3">The sequence shown here is derived from an EMBL/GenBank/DDBJ whole genome shotgun (WGS) entry which is preliminary data.</text>
</comment>
<feature type="region of interest" description="Disordered" evidence="1">
    <location>
        <begin position="38"/>
        <end position="68"/>
    </location>
</feature>
<gene>
    <name evidence="3" type="ORF">VC35_21750</name>
</gene>
<accession>A0A0F4TF63</accession>
<dbReference type="Proteomes" id="UP000033588">
    <property type="component" value="Unassembled WGS sequence"/>
</dbReference>
<organism evidence="3 4">
    <name type="scientific">Pseudomonas fluorescens</name>
    <dbReference type="NCBI Taxonomy" id="294"/>
    <lineage>
        <taxon>Bacteria</taxon>
        <taxon>Pseudomonadati</taxon>
        <taxon>Pseudomonadota</taxon>
        <taxon>Gammaproteobacteria</taxon>
        <taxon>Pseudomonadales</taxon>
        <taxon>Pseudomonadaceae</taxon>
        <taxon>Pseudomonas</taxon>
    </lineage>
</organism>
<dbReference type="EMBL" id="LACC01000026">
    <property type="protein sequence ID" value="KJZ43063.1"/>
    <property type="molecule type" value="Genomic_DNA"/>
</dbReference>
<reference evidence="3 4" key="1">
    <citation type="submission" date="2015-03" db="EMBL/GenBank/DDBJ databases">
        <title>Comparative genomics of Pseudomonas insights into diversity of traits involved in vanlence and defense.</title>
        <authorList>
            <person name="Qin Y."/>
        </authorList>
    </citation>
    <scope>NUCLEOTIDE SEQUENCE [LARGE SCALE GENOMIC DNA]</scope>
    <source>
        <strain evidence="3 4">C8</strain>
    </source>
</reference>
<evidence type="ECO:0000313" key="4">
    <source>
        <dbReference type="Proteomes" id="UP000033588"/>
    </source>
</evidence>
<feature type="compositionally biased region" description="Basic and acidic residues" evidence="1">
    <location>
        <begin position="57"/>
        <end position="68"/>
    </location>
</feature>
<dbReference type="OrthoDB" id="7025196at2"/>
<dbReference type="PATRIC" id="fig|294.132.peg.3547"/>
<sequence>MLLNAIVIWSLLSIIIVAVLCRLVHNAKVADRALKIAKRDHQPQGRMPDNVSMTRDNGGDDDSHRPGA</sequence>
<protein>
    <submittedName>
        <fullName evidence="3">Uncharacterized protein</fullName>
    </submittedName>
</protein>
<keyword evidence="2" id="KW-0472">Membrane</keyword>
<evidence type="ECO:0000256" key="2">
    <source>
        <dbReference type="SAM" id="Phobius"/>
    </source>
</evidence>
<name>A0A0F4TF63_PSEFL</name>
<keyword evidence="2" id="KW-0812">Transmembrane</keyword>
<proteinExistence type="predicted"/>
<dbReference type="AlphaFoldDB" id="A0A0F4TF63"/>
<evidence type="ECO:0000313" key="3">
    <source>
        <dbReference type="EMBL" id="KJZ43063.1"/>
    </source>
</evidence>
<keyword evidence="2" id="KW-1133">Transmembrane helix</keyword>